<evidence type="ECO:0000313" key="8">
    <source>
        <dbReference type="EMBL" id="WQF90394.1"/>
    </source>
</evidence>
<evidence type="ECO:0000256" key="6">
    <source>
        <dbReference type="SAM" id="Phobius"/>
    </source>
</evidence>
<dbReference type="AlphaFoldDB" id="A0AAX4J4T9"/>
<dbReference type="GO" id="GO:0071949">
    <property type="term" value="F:FAD binding"/>
    <property type="evidence" value="ECO:0007669"/>
    <property type="project" value="InterPro"/>
</dbReference>
<dbReference type="PANTHER" id="PTHR13789">
    <property type="entry name" value="MONOOXYGENASE"/>
    <property type="match status" value="1"/>
</dbReference>
<dbReference type="KEGG" id="cdet:87951908"/>
<dbReference type="RefSeq" id="XP_062787615.1">
    <property type="nucleotide sequence ID" value="XM_062931564.1"/>
</dbReference>
<dbReference type="InterPro" id="IPR002938">
    <property type="entry name" value="FAD-bd"/>
</dbReference>
<dbReference type="GO" id="GO:0004497">
    <property type="term" value="F:monooxygenase activity"/>
    <property type="evidence" value="ECO:0007669"/>
    <property type="project" value="UniProtKB-KW"/>
</dbReference>
<keyword evidence="3" id="KW-0274">FAD</keyword>
<gene>
    <name evidence="8" type="ORF">CDEST_15408</name>
</gene>
<dbReference type="SUPFAM" id="SSF54373">
    <property type="entry name" value="FAD-linked reductases, C-terminal domain"/>
    <property type="match status" value="1"/>
</dbReference>
<keyword evidence="9" id="KW-1185">Reference proteome</keyword>
<keyword evidence="5" id="KW-0503">Monooxygenase</keyword>
<evidence type="ECO:0000256" key="5">
    <source>
        <dbReference type="ARBA" id="ARBA00023033"/>
    </source>
</evidence>
<dbReference type="InterPro" id="IPR050493">
    <property type="entry name" value="FAD-dep_Monooxygenase_BioMet"/>
</dbReference>
<feature type="transmembrane region" description="Helical" evidence="6">
    <location>
        <begin position="20"/>
        <end position="39"/>
    </location>
</feature>
<sequence length="460" mass="51218">MMSTLQNRFDSAEPMQRETSSGLSILVVGGGIAGLGFAIEGYRKGHNVRIIDRRPNFEDYGDIIGILDSALHSMKHWPGFLEACYETPFPKSYMAYKYDGSLIGKLGEGLGMSRAEFHRLLHQYALRIGVSIRNSAKAVDYFETDSQGGVILESGEHLTADVVVAADGIGSRSWRLIAGTKEEPISSSFAMFRSTFPVELAMQNPLIAEAFAGVESESRLYFGPGAHMVMGKTPKDMIWMLTHKDDGNAAEDWARPADPMDALPYVEGWAPWFKELIKTTPKDRVVDFKLMWRNPRETWVSPKARVVQVGDAAHTFLPTSASGATMALEDAFSLAALLHLGGKNNAPLALRVQNKLRFERVTCAQKMGFKNRETFHNTDWDAVARNPSSVNKQIGDWVSRHDPERYAYDMYTKCVSHIITGTPFHNSNTPPGHTFAPWTVSELLDYAARGEKIVDDGDWF</sequence>
<keyword evidence="6" id="KW-0472">Membrane</keyword>
<feature type="domain" description="FAD-binding" evidence="7">
    <location>
        <begin position="24"/>
        <end position="339"/>
    </location>
</feature>
<dbReference type="Proteomes" id="UP001322277">
    <property type="component" value="Chromosome 11"/>
</dbReference>
<dbReference type="GeneID" id="87951908"/>
<evidence type="ECO:0000313" key="9">
    <source>
        <dbReference type="Proteomes" id="UP001322277"/>
    </source>
</evidence>
<evidence type="ECO:0000256" key="2">
    <source>
        <dbReference type="ARBA" id="ARBA00022630"/>
    </source>
</evidence>
<accession>A0AAX4J4T9</accession>
<keyword evidence="2" id="KW-0285">Flavoprotein</keyword>
<dbReference type="EMBL" id="CP137315">
    <property type="protein sequence ID" value="WQF90394.1"/>
    <property type="molecule type" value="Genomic_DNA"/>
</dbReference>
<proteinExistence type="inferred from homology"/>
<protein>
    <submittedName>
        <fullName evidence="8">FAD-binding domain, FAD/NAD(P)-binding domain superfamily</fullName>
    </submittedName>
</protein>
<reference evidence="9" key="1">
    <citation type="journal article" date="2023" name="bioRxiv">
        <title>Complete genome of the Medicago anthracnose fungus, Colletotrichum destructivum, reveals a mini-chromosome-like region within a core chromosome.</title>
        <authorList>
            <person name="Lapalu N."/>
            <person name="Simon A."/>
            <person name="Lu A."/>
            <person name="Plaumann P.-L."/>
            <person name="Amselem J."/>
            <person name="Pigne S."/>
            <person name="Auger A."/>
            <person name="Koch C."/>
            <person name="Dallery J.-F."/>
            <person name="O'Connell R.J."/>
        </authorList>
    </citation>
    <scope>NUCLEOTIDE SEQUENCE [LARGE SCALE GENOMIC DNA]</scope>
    <source>
        <strain evidence="9">CBS 520.97</strain>
    </source>
</reference>
<keyword evidence="6" id="KW-0812">Transmembrane</keyword>
<comment type="similarity">
    <text evidence="1">Belongs to the paxM FAD-dependent monooxygenase family.</text>
</comment>
<organism evidence="8 9">
    <name type="scientific">Colletotrichum destructivum</name>
    <dbReference type="NCBI Taxonomy" id="34406"/>
    <lineage>
        <taxon>Eukaryota</taxon>
        <taxon>Fungi</taxon>
        <taxon>Dikarya</taxon>
        <taxon>Ascomycota</taxon>
        <taxon>Pezizomycotina</taxon>
        <taxon>Sordariomycetes</taxon>
        <taxon>Hypocreomycetidae</taxon>
        <taxon>Glomerellales</taxon>
        <taxon>Glomerellaceae</taxon>
        <taxon>Colletotrichum</taxon>
        <taxon>Colletotrichum destructivum species complex</taxon>
    </lineage>
</organism>
<dbReference type="SUPFAM" id="SSF51905">
    <property type="entry name" value="FAD/NAD(P)-binding domain"/>
    <property type="match status" value="1"/>
</dbReference>
<keyword evidence="4" id="KW-0560">Oxidoreductase</keyword>
<evidence type="ECO:0000256" key="3">
    <source>
        <dbReference type="ARBA" id="ARBA00022827"/>
    </source>
</evidence>
<dbReference type="Gene3D" id="3.50.50.60">
    <property type="entry name" value="FAD/NAD(P)-binding domain"/>
    <property type="match status" value="1"/>
</dbReference>
<evidence type="ECO:0000256" key="1">
    <source>
        <dbReference type="ARBA" id="ARBA00007992"/>
    </source>
</evidence>
<dbReference type="PANTHER" id="PTHR13789:SF236">
    <property type="entry name" value="MONOOXYGENASE, PUTATIVE (AFU_ORTHOLOGUE AFUA_6G12060)-RELATED"/>
    <property type="match status" value="1"/>
</dbReference>
<dbReference type="Pfam" id="PF01494">
    <property type="entry name" value="FAD_binding_3"/>
    <property type="match status" value="1"/>
</dbReference>
<dbReference type="InterPro" id="IPR036188">
    <property type="entry name" value="FAD/NAD-bd_sf"/>
</dbReference>
<evidence type="ECO:0000259" key="7">
    <source>
        <dbReference type="Pfam" id="PF01494"/>
    </source>
</evidence>
<name>A0AAX4J4T9_9PEZI</name>
<keyword evidence="6" id="KW-1133">Transmembrane helix</keyword>
<dbReference type="PRINTS" id="PR00420">
    <property type="entry name" value="RNGMNOXGNASE"/>
</dbReference>
<evidence type="ECO:0000256" key="4">
    <source>
        <dbReference type="ARBA" id="ARBA00023002"/>
    </source>
</evidence>